<dbReference type="SUPFAM" id="SSF50969">
    <property type="entry name" value="YVTN repeat-like/Quinoprotein amine dehydrogenase"/>
    <property type="match status" value="1"/>
</dbReference>
<dbReference type="PANTHER" id="PTHR47197">
    <property type="entry name" value="PROTEIN NIRF"/>
    <property type="match status" value="1"/>
</dbReference>
<evidence type="ECO:0000313" key="2">
    <source>
        <dbReference type="Proteomes" id="UP000029733"/>
    </source>
</evidence>
<accession>A0A4U8TDS8</accession>
<organism evidence="1 2">
    <name type="scientific">Helicobacter jaachi</name>
    <dbReference type="NCBI Taxonomy" id="1677920"/>
    <lineage>
        <taxon>Bacteria</taxon>
        <taxon>Pseudomonadati</taxon>
        <taxon>Campylobacterota</taxon>
        <taxon>Epsilonproteobacteria</taxon>
        <taxon>Campylobacterales</taxon>
        <taxon>Helicobacteraceae</taxon>
        <taxon>Helicobacter</taxon>
    </lineage>
</organism>
<dbReference type="Proteomes" id="UP000029733">
    <property type="component" value="Unassembled WGS sequence"/>
</dbReference>
<dbReference type="Gene3D" id="2.130.10.10">
    <property type="entry name" value="YVTN repeat-like/Quinoprotein amine dehydrogenase"/>
    <property type="match status" value="2"/>
</dbReference>
<keyword evidence="2" id="KW-1185">Reference proteome</keyword>
<sequence length="440" mass="48298">MFICSQGFGATNNSAKNSTKQNSKESTKETNLQVIHPKIGTSVSAKDGSITLTLIDKRQNYAGGATRESAIYSPKSVNIHPDGSRYYVNSLEGGTTIVFDAKTNNKIASISHNIGAAHDNLWSEDSGIYKFTHYPKNNHFKGKPVESTFSHNGRYLWVPYYKRSYDLNAQDPSAVAVIDTQSNKIIKLMETGTLPKMITTTPNGKMIAISHWGDNTIALIDISSDNPNDWKHIKRLVVDYILPLNYPLDKSVDRDTGSGYALRGMAFSEDSRYMLIGCMGGGGGIAIIDLQDSKYLGRVLGMMPNVRHLVVKNGYLYLSINKDGYVQKAKMSDFIESVKHLDGKTKQTTFKNWQNAKVGAGARTIALSPDGKYIFVACNSVSKVAVVDSDKMVQILQIDADSFPVGLDVSADGKFVYTTSQGKAKYGGGNAVDIYRVDYK</sequence>
<dbReference type="InterPro" id="IPR019405">
    <property type="entry name" value="Lactonase_7-beta_prop"/>
</dbReference>
<gene>
    <name evidence="1" type="ORF">LS71_000485</name>
</gene>
<protein>
    <submittedName>
        <fullName evidence="1">Peptidoglycan-binding protein</fullName>
    </submittedName>
</protein>
<dbReference type="AlphaFoldDB" id="A0A4U8TDS8"/>
<name>A0A4U8TDS8_9HELI</name>
<dbReference type="EMBL" id="JRPR02000001">
    <property type="protein sequence ID" value="TLD97844.1"/>
    <property type="molecule type" value="Genomic_DNA"/>
</dbReference>
<dbReference type="PANTHER" id="PTHR47197:SF3">
    <property type="entry name" value="DIHYDRO-HEME D1 DEHYDROGENASE"/>
    <property type="match status" value="1"/>
</dbReference>
<evidence type="ECO:0000313" key="1">
    <source>
        <dbReference type="EMBL" id="TLD97844.1"/>
    </source>
</evidence>
<dbReference type="InterPro" id="IPR011048">
    <property type="entry name" value="Haem_d1_sf"/>
</dbReference>
<dbReference type="SUPFAM" id="SSF51004">
    <property type="entry name" value="C-terminal (heme d1) domain of cytochrome cd1-nitrite reductase"/>
    <property type="match status" value="1"/>
</dbReference>
<dbReference type="InterPro" id="IPR051200">
    <property type="entry name" value="Host-pathogen_enzymatic-act"/>
</dbReference>
<dbReference type="Pfam" id="PF10282">
    <property type="entry name" value="Lactonase"/>
    <property type="match status" value="1"/>
</dbReference>
<reference evidence="1 2" key="1">
    <citation type="journal article" date="2014" name="Genome Announc.">
        <title>Draft genome sequences of eight enterohepatic helicobacter species isolated from both laboratory and wild rodents.</title>
        <authorList>
            <person name="Sheh A."/>
            <person name="Shen Z."/>
            <person name="Fox J.G."/>
        </authorList>
    </citation>
    <scope>NUCLEOTIDE SEQUENCE [LARGE SCALE GENOMIC DNA]</scope>
    <source>
        <strain evidence="1 2">MIT 09-6949</strain>
    </source>
</reference>
<comment type="caution">
    <text evidence="1">The sequence shown here is derived from an EMBL/GenBank/DDBJ whole genome shotgun (WGS) entry which is preliminary data.</text>
</comment>
<dbReference type="InterPro" id="IPR015943">
    <property type="entry name" value="WD40/YVTN_repeat-like_dom_sf"/>
</dbReference>
<dbReference type="OrthoDB" id="9774579at2"/>
<dbReference type="InterPro" id="IPR011044">
    <property type="entry name" value="Quino_amine_DH_bsu"/>
</dbReference>
<proteinExistence type="predicted"/>